<evidence type="ECO:0000313" key="2">
    <source>
        <dbReference type="EMBL" id="KAK7504221.1"/>
    </source>
</evidence>
<keyword evidence="3" id="KW-1185">Reference proteome</keyword>
<gene>
    <name evidence="2" type="ORF">BaRGS_00004525</name>
</gene>
<sequence>MGDNQPLDLSKGRHPDVSVAGRQSDVIVSPAGQSPRGYLLSYLASTSFASGCDVRDCGPRWSADKMDGGLAGRRLLMKLTTEEGK</sequence>
<dbReference type="EMBL" id="JACVVK020000016">
    <property type="protein sequence ID" value="KAK7504221.1"/>
    <property type="molecule type" value="Genomic_DNA"/>
</dbReference>
<name>A0ABD0LXM8_9CAEN</name>
<comment type="caution">
    <text evidence="2">The sequence shown here is derived from an EMBL/GenBank/DDBJ whole genome shotgun (WGS) entry which is preliminary data.</text>
</comment>
<evidence type="ECO:0000313" key="3">
    <source>
        <dbReference type="Proteomes" id="UP001519460"/>
    </source>
</evidence>
<evidence type="ECO:0000256" key="1">
    <source>
        <dbReference type="SAM" id="MobiDB-lite"/>
    </source>
</evidence>
<reference evidence="2 3" key="1">
    <citation type="journal article" date="2023" name="Sci. Data">
        <title>Genome assembly of the Korean intertidal mud-creeper Batillaria attramentaria.</title>
        <authorList>
            <person name="Patra A.K."/>
            <person name="Ho P.T."/>
            <person name="Jun S."/>
            <person name="Lee S.J."/>
            <person name="Kim Y."/>
            <person name="Won Y.J."/>
        </authorList>
    </citation>
    <scope>NUCLEOTIDE SEQUENCE [LARGE SCALE GENOMIC DNA]</scope>
    <source>
        <strain evidence="2">Wonlab-2016</strain>
    </source>
</reference>
<proteinExistence type="predicted"/>
<protein>
    <submittedName>
        <fullName evidence="2">Uncharacterized protein</fullName>
    </submittedName>
</protein>
<organism evidence="2 3">
    <name type="scientific">Batillaria attramentaria</name>
    <dbReference type="NCBI Taxonomy" id="370345"/>
    <lineage>
        <taxon>Eukaryota</taxon>
        <taxon>Metazoa</taxon>
        <taxon>Spiralia</taxon>
        <taxon>Lophotrochozoa</taxon>
        <taxon>Mollusca</taxon>
        <taxon>Gastropoda</taxon>
        <taxon>Caenogastropoda</taxon>
        <taxon>Sorbeoconcha</taxon>
        <taxon>Cerithioidea</taxon>
        <taxon>Batillariidae</taxon>
        <taxon>Batillaria</taxon>
    </lineage>
</organism>
<dbReference type="AlphaFoldDB" id="A0ABD0LXM8"/>
<accession>A0ABD0LXM8</accession>
<dbReference type="Proteomes" id="UP001519460">
    <property type="component" value="Unassembled WGS sequence"/>
</dbReference>
<feature type="region of interest" description="Disordered" evidence="1">
    <location>
        <begin position="1"/>
        <end position="30"/>
    </location>
</feature>